<comment type="caution">
    <text evidence="2">The sequence shown here is derived from an EMBL/GenBank/DDBJ whole genome shotgun (WGS) entry which is preliminary data.</text>
</comment>
<keyword evidence="1" id="KW-0812">Transmembrane</keyword>
<keyword evidence="1" id="KW-0472">Membrane</keyword>
<accession>A0AAD8N9I5</accession>
<feature type="transmembrane region" description="Helical" evidence="1">
    <location>
        <begin position="68"/>
        <end position="89"/>
    </location>
</feature>
<evidence type="ECO:0000256" key="1">
    <source>
        <dbReference type="SAM" id="Phobius"/>
    </source>
</evidence>
<feature type="transmembrane region" description="Helical" evidence="1">
    <location>
        <begin position="126"/>
        <end position="145"/>
    </location>
</feature>
<evidence type="ECO:0000313" key="2">
    <source>
        <dbReference type="EMBL" id="KAK1407040.1"/>
    </source>
</evidence>
<organism evidence="2 3">
    <name type="scientific">Tagetes erecta</name>
    <name type="common">African marigold</name>
    <dbReference type="NCBI Taxonomy" id="13708"/>
    <lineage>
        <taxon>Eukaryota</taxon>
        <taxon>Viridiplantae</taxon>
        <taxon>Streptophyta</taxon>
        <taxon>Embryophyta</taxon>
        <taxon>Tracheophyta</taxon>
        <taxon>Spermatophyta</taxon>
        <taxon>Magnoliopsida</taxon>
        <taxon>eudicotyledons</taxon>
        <taxon>Gunneridae</taxon>
        <taxon>Pentapetalae</taxon>
        <taxon>asterids</taxon>
        <taxon>campanulids</taxon>
        <taxon>Asterales</taxon>
        <taxon>Asteraceae</taxon>
        <taxon>Asteroideae</taxon>
        <taxon>Heliantheae alliance</taxon>
        <taxon>Tageteae</taxon>
        <taxon>Tagetes</taxon>
    </lineage>
</organism>
<name>A0AAD8N9I5_TARER</name>
<feature type="transmembrane region" description="Helical" evidence="1">
    <location>
        <begin position="157"/>
        <end position="175"/>
    </location>
</feature>
<proteinExistence type="predicted"/>
<feature type="transmembrane region" description="Helical" evidence="1">
    <location>
        <begin position="101"/>
        <end position="120"/>
    </location>
</feature>
<feature type="transmembrane region" description="Helical" evidence="1">
    <location>
        <begin position="25"/>
        <end position="48"/>
    </location>
</feature>
<sequence length="230" mass="25252">MGEQDVVISAPSAPPSTAPKPPPQLAYIFVVLLGRTVFLICMIAYLGVIATEHASAFENNKVFQKTSLAAFCTVLAVGVITFCFCDISIPMNNIFYNTLKFIGCFAAFLAPFSLLMLLLLPPKLNWIGYCVVCFMFGMLVTCFYLDNKRQDKISPAFDLTLTFFVPILLMLATFSPQSICPKLLNPEPTQVVVPLSVTSKSYALVVAADGMVFRMNAQANSEVNMDPINF</sequence>
<dbReference type="EMBL" id="JAUHHV010000011">
    <property type="protein sequence ID" value="KAK1407040.1"/>
    <property type="molecule type" value="Genomic_DNA"/>
</dbReference>
<reference evidence="2" key="1">
    <citation type="journal article" date="2023" name="bioRxiv">
        <title>Improved chromosome-level genome assembly for marigold (Tagetes erecta).</title>
        <authorList>
            <person name="Jiang F."/>
            <person name="Yuan L."/>
            <person name="Wang S."/>
            <person name="Wang H."/>
            <person name="Xu D."/>
            <person name="Wang A."/>
            <person name="Fan W."/>
        </authorList>
    </citation>
    <scope>NUCLEOTIDE SEQUENCE</scope>
    <source>
        <strain evidence="2">WSJ</strain>
        <tissue evidence="2">Leaf</tissue>
    </source>
</reference>
<keyword evidence="1" id="KW-1133">Transmembrane helix</keyword>
<gene>
    <name evidence="2" type="ORF">QVD17_38650</name>
</gene>
<dbReference type="Proteomes" id="UP001229421">
    <property type="component" value="Unassembled WGS sequence"/>
</dbReference>
<keyword evidence="3" id="KW-1185">Reference proteome</keyword>
<evidence type="ECO:0000313" key="3">
    <source>
        <dbReference type="Proteomes" id="UP001229421"/>
    </source>
</evidence>
<dbReference type="AlphaFoldDB" id="A0AAD8N9I5"/>
<protein>
    <submittedName>
        <fullName evidence="2">Uncharacterized protein</fullName>
    </submittedName>
</protein>